<dbReference type="RefSeq" id="WP_214090971.1">
    <property type="nucleotide sequence ID" value="NZ_JAHCLR010000001.1"/>
</dbReference>
<dbReference type="SUPFAM" id="SSF159894">
    <property type="entry name" value="YgaC/TfoX-N like"/>
    <property type="match status" value="1"/>
</dbReference>
<name>A0ABS5REH6_9MYCO</name>
<proteinExistence type="predicted"/>
<dbReference type="EMBL" id="JAHCLR010000001">
    <property type="protein sequence ID" value="MBS9532089.1"/>
    <property type="molecule type" value="Genomic_DNA"/>
</dbReference>
<dbReference type="Proteomes" id="UP001519535">
    <property type="component" value="Unassembled WGS sequence"/>
</dbReference>
<evidence type="ECO:0000313" key="2">
    <source>
        <dbReference type="EMBL" id="MBS9532089.1"/>
    </source>
</evidence>
<dbReference type="Pfam" id="PF04993">
    <property type="entry name" value="TfoX_N"/>
    <property type="match status" value="1"/>
</dbReference>
<evidence type="ECO:0000259" key="1">
    <source>
        <dbReference type="Pfam" id="PF04993"/>
    </source>
</evidence>
<gene>
    <name evidence="2" type="ORF">KIH27_00640</name>
</gene>
<sequence length="109" mass="11925">MAYDTYLADRIREQLAGNRGVHEQPMFGGLDFLVAGRIAVAASGQGGLMVRVDPADADRLLVTGAAEPMRMKGRAVRGWLHVETDHLRTTRQLAKWVAIGTATAERIPR</sequence>
<organism evidence="2 3">
    <name type="scientific">Mycolicibacter acidiphilus</name>
    <dbReference type="NCBI Taxonomy" id="2835306"/>
    <lineage>
        <taxon>Bacteria</taxon>
        <taxon>Bacillati</taxon>
        <taxon>Actinomycetota</taxon>
        <taxon>Actinomycetes</taxon>
        <taxon>Mycobacteriales</taxon>
        <taxon>Mycobacteriaceae</taxon>
        <taxon>Mycolicibacter</taxon>
    </lineage>
</organism>
<accession>A0ABS5REH6</accession>
<feature type="domain" description="TfoX N-terminal" evidence="1">
    <location>
        <begin position="13"/>
        <end position="99"/>
    </location>
</feature>
<dbReference type="Gene3D" id="3.30.1460.30">
    <property type="entry name" value="YgaC/TfoX-N like chaperone"/>
    <property type="match status" value="1"/>
</dbReference>
<dbReference type="InterPro" id="IPR007076">
    <property type="entry name" value="TfoX_N"/>
</dbReference>
<protein>
    <submittedName>
        <fullName evidence="2">TfoX/Sxy family protein</fullName>
    </submittedName>
</protein>
<keyword evidence="3" id="KW-1185">Reference proteome</keyword>
<comment type="caution">
    <text evidence="2">The sequence shown here is derived from an EMBL/GenBank/DDBJ whole genome shotgun (WGS) entry which is preliminary data.</text>
</comment>
<evidence type="ECO:0000313" key="3">
    <source>
        <dbReference type="Proteomes" id="UP001519535"/>
    </source>
</evidence>
<reference evidence="2 3" key="1">
    <citation type="submission" date="2021-05" db="EMBL/GenBank/DDBJ databases">
        <title>Mycobacterium acidophilum sp. nov., an extremely acid-tolerant member of the genus Mycobacterium.</title>
        <authorList>
            <person name="Xia J."/>
        </authorList>
    </citation>
    <scope>NUCLEOTIDE SEQUENCE [LARGE SCALE GENOMIC DNA]</scope>
    <source>
        <strain evidence="2 3">M1</strain>
    </source>
</reference>